<feature type="compositionally biased region" description="Basic and acidic residues" evidence="1">
    <location>
        <begin position="384"/>
        <end position="394"/>
    </location>
</feature>
<evidence type="ECO:0000313" key="3">
    <source>
        <dbReference type="Proteomes" id="UP000820818"/>
    </source>
</evidence>
<feature type="region of interest" description="Disordered" evidence="1">
    <location>
        <begin position="492"/>
        <end position="565"/>
    </location>
</feature>
<name>A0AAD5PSD4_9CRUS</name>
<gene>
    <name evidence="2" type="ORF">GHT06_021266</name>
</gene>
<feature type="compositionally biased region" description="Basic and acidic residues" evidence="1">
    <location>
        <begin position="492"/>
        <end position="511"/>
    </location>
</feature>
<feature type="compositionally biased region" description="Basic and acidic residues" evidence="1">
    <location>
        <begin position="163"/>
        <end position="182"/>
    </location>
</feature>
<evidence type="ECO:0000256" key="1">
    <source>
        <dbReference type="SAM" id="MobiDB-lite"/>
    </source>
</evidence>
<protein>
    <submittedName>
        <fullName evidence="2">Uncharacterized protein</fullName>
    </submittedName>
</protein>
<keyword evidence="3" id="KW-1185">Reference proteome</keyword>
<feature type="region of interest" description="Disordered" evidence="1">
    <location>
        <begin position="160"/>
        <end position="197"/>
    </location>
</feature>
<accession>A0AAD5PSD4</accession>
<dbReference type="Proteomes" id="UP000820818">
    <property type="component" value="Linkage Group LG9"/>
</dbReference>
<dbReference type="AlphaFoldDB" id="A0AAD5PSD4"/>
<feature type="compositionally biased region" description="Basic residues" evidence="1">
    <location>
        <begin position="644"/>
        <end position="658"/>
    </location>
</feature>
<organism evidence="2 3">
    <name type="scientific">Daphnia sinensis</name>
    <dbReference type="NCBI Taxonomy" id="1820382"/>
    <lineage>
        <taxon>Eukaryota</taxon>
        <taxon>Metazoa</taxon>
        <taxon>Ecdysozoa</taxon>
        <taxon>Arthropoda</taxon>
        <taxon>Crustacea</taxon>
        <taxon>Branchiopoda</taxon>
        <taxon>Diplostraca</taxon>
        <taxon>Cladocera</taxon>
        <taxon>Anomopoda</taxon>
        <taxon>Daphniidae</taxon>
        <taxon>Daphnia</taxon>
        <taxon>Daphnia similis group</taxon>
    </lineage>
</organism>
<feature type="region of interest" description="Disordered" evidence="1">
    <location>
        <begin position="640"/>
        <end position="662"/>
    </location>
</feature>
<proteinExistence type="predicted"/>
<feature type="region of interest" description="Disordered" evidence="1">
    <location>
        <begin position="315"/>
        <end position="337"/>
    </location>
</feature>
<reference evidence="2 3" key="1">
    <citation type="submission" date="2022-05" db="EMBL/GenBank/DDBJ databases">
        <title>A multi-omics perspective on studying reproductive biology in Daphnia sinensis.</title>
        <authorList>
            <person name="Jia J."/>
        </authorList>
    </citation>
    <scope>NUCLEOTIDE SEQUENCE [LARGE SCALE GENOMIC DNA]</scope>
    <source>
        <strain evidence="2 3">WSL</strain>
    </source>
</reference>
<sequence length="756" mass="84370">MSNLLLIHIIVACVAWGIAIYKILELVIQKLSPQSTPMPSHGMTPEFTPDDDQLQDVRQSVPSPAPQPGNHDVSPDDVAVTSEINQILAQCESDSLQIHHSIDRIARELDELAAVRTEFEAFLRTLMICPQCQNDRRMQELPSVNDDKKNELVSVQEVATPLLKERPDPETTDAVEEKPKPDFDEDKEETEDVSVPQSLAQLWTGALALQDAKDETTETGNDIENGVITSGTQALIEANMSLVPYQPPRPQTDDQPAIVHATELGTEKRPDSVEMKNEPRVDETEKTVDDSTAIVTALPLAGGTEPETALPLAGVTESETALPPADSTSSETVLPQAEGTARKRALLPADKIAFLEALIKLSKEPNQMSRAKYEKRLEKLVENETRRLNKRKDGTTSSKKRSAREEKRIQKAITKLEMIYEDDLSQLERVLKGPRSKLDIHKNASISDEKLRNEIKETIRSYETAENIVVKAAESEIALKQDKLAKAKELLLKPNEIEYEPRTDDPEKTAESAETETALPPAELTLTETALPPVEGTETETVLPSAEGTEIETAQPSAEGTEIETALPPAEGTEIETALPPADEIEPAALAQTTPNESPERDDLEKFITFFEVLIEASKKPNRKSRAKYEKRMKKLIEKETKRLNKRKNGTTSPKKRSTKEENRIIKAITTLEMIYDDDKEQMKKILQGQRADLDFLKNAVSMIANENRQREVKESTRLKETALNIVVRDAESEIAFKQDMLARDREFLLKPADSE</sequence>
<comment type="caution">
    <text evidence="2">The sequence shown here is derived from an EMBL/GenBank/DDBJ whole genome shotgun (WGS) entry which is preliminary data.</text>
</comment>
<dbReference type="EMBL" id="WJBH02000009">
    <property type="protein sequence ID" value="KAI9553365.1"/>
    <property type="molecule type" value="Genomic_DNA"/>
</dbReference>
<evidence type="ECO:0000313" key="2">
    <source>
        <dbReference type="EMBL" id="KAI9553365.1"/>
    </source>
</evidence>
<feature type="region of interest" description="Disordered" evidence="1">
    <location>
        <begin position="268"/>
        <end position="289"/>
    </location>
</feature>
<feature type="compositionally biased region" description="Acidic residues" evidence="1">
    <location>
        <begin position="183"/>
        <end position="192"/>
    </location>
</feature>
<feature type="compositionally biased region" description="Low complexity" evidence="1">
    <location>
        <begin position="515"/>
        <end position="533"/>
    </location>
</feature>
<feature type="region of interest" description="Disordered" evidence="1">
    <location>
        <begin position="384"/>
        <end position="407"/>
    </location>
</feature>
<feature type="region of interest" description="Disordered" evidence="1">
    <location>
        <begin position="34"/>
        <end position="74"/>
    </location>
</feature>